<gene>
    <name evidence="1" type="ORF">M7I_7633</name>
</gene>
<dbReference type="Proteomes" id="UP000005446">
    <property type="component" value="Unassembled WGS sequence"/>
</dbReference>
<dbReference type="EMBL" id="AGUE01000230">
    <property type="protein sequence ID" value="EHK96653.1"/>
    <property type="molecule type" value="Genomic_DNA"/>
</dbReference>
<comment type="caution">
    <text evidence="1">The sequence shown here is derived from an EMBL/GenBank/DDBJ whole genome shotgun (WGS) entry which is preliminary data.</text>
</comment>
<name>H0EXU3_GLAL7</name>
<reference evidence="1 2" key="1">
    <citation type="journal article" date="2012" name="Eukaryot. Cell">
        <title>Genome sequence of the fungus Glarea lozoyensis: the first genome sequence of a species from the Helotiaceae family.</title>
        <authorList>
            <person name="Youssar L."/>
            <person name="Gruening B.A."/>
            <person name="Erxleben A."/>
            <person name="Guenther S."/>
            <person name="Huettel W."/>
        </authorList>
    </citation>
    <scope>NUCLEOTIDE SEQUENCE [LARGE SCALE GENOMIC DNA]</scope>
    <source>
        <strain evidence="2">ATCC 74030 / MF5533</strain>
    </source>
</reference>
<dbReference type="HOGENOM" id="CLU_3279607_0_0_1"/>
<dbReference type="InParanoid" id="H0EXU3"/>
<proteinExistence type="predicted"/>
<accession>H0EXU3</accession>
<keyword evidence="2" id="KW-1185">Reference proteome</keyword>
<protein>
    <submittedName>
        <fullName evidence="1">Uncharacterized protein</fullName>
    </submittedName>
</protein>
<evidence type="ECO:0000313" key="1">
    <source>
        <dbReference type="EMBL" id="EHK96653.1"/>
    </source>
</evidence>
<evidence type="ECO:0000313" key="2">
    <source>
        <dbReference type="Proteomes" id="UP000005446"/>
    </source>
</evidence>
<sequence length="41" mass="4401">MSPAACSMTSDHVLASEMQVPSPASLPYAPLILRMPPFRAE</sequence>
<dbReference type="AlphaFoldDB" id="H0EXU3"/>
<organism evidence="1 2">
    <name type="scientific">Glarea lozoyensis (strain ATCC 74030 / MF5533)</name>
    <dbReference type="NCBI Taxonomy" id="1104152"/>
    <lineage>
        <taxon>Eukaryota</taxon>
        <taxon>Fungi</taxon>
        <taxon>Dikarya</taxon>
        <taxon>Ascomycota</taxon>
        <taxon>Pezizomycotina</taxon>
        <taxon>Leotiomycetes</taxon>
        <taxon>Helotiales</taxon>
        <taxon>Helotiaceae</taxon>
        <taxon>Glarea</taxon>
    </lineage>
</organism>